<sequence>MWHEKNLNYLVEEHPVKKLSTWILASLSVVSLGISAFLFVQSQALSKPGDQAPQKVVLTQADGKSFLMEGDPLTESNPALKGGALPYLLEQGWKISSVHMTYSAGTQKEQHAAYFILVRQLLH</sequence>
<name>A0A2M7G5N0_9BACT</name>
<evidence type="ECO:0000313" key="2">
    <source>
        <dbReference type="EMBL" id="PIW17138.1"/>
    </source>
</evidence>
<evidence type="ECO:0000313" key="3">
    <source>
        <dbReference type="Proteomes" id="UP000231019"/>
    </source>
</evidence>
<gene>
    <name evidence="2" type="ORF">COW36_10035</name>
</gene>
<reference evidence="2 3" key="1">
    <citation type="submission" date="2017-09" db="EMBL/GenBank/DDBJ databases">
        <title>Depth-based differentiation of microbial function through sediment-hosted aquifers and enrichment of novel symbionts in the deep terrestrial subsurface.</title>
        <authorList>
            <person name="Probst A.J."/>
            <person name="Ladd B."/>
            <person name="Jarett J.K."/>
            <person name="Geller-Mcgrath D.E."/>
            <person name="Sieber C.M."/>
            <person name="Emerson J.B."/>
            <person name="Anantharaman K."/>
            <person name="Thomas B.C."/>
            <person name="Malmstrom R."/>
            <person name="Stieglmeier M."/>
            <person name="Klingl A."/>
            <person name="Woyke T."/>
            <person name="Ryan C.M."/>
            <person name="Banfield J.F."/>
        </authorList>
    </citation>
    <scope>NUCLEOTIDE SEQUENCE [LARGE SCALE GENOMIC DNA]</scope>
    <source>
        <strain evidence="2">CG17_big_fil_post_rev_8_21_14_2_50_48_46</strain>
    </source>
</reference>
<dbReference type="Proteomes" id="UP000231019">
    <property type="component" value="Unassembled WGS sequence"/>
</dbReference>
<dbReference type="AlphaFoldDB" id="A0A2M7G5N0"/>
<proteinExistence type="predicted"/>
<comment type="caution">
    <text evidence="2">The sequence shown here is derived from an EMBL/GenBank/DDBJ whole genome shotgun (WGS) entry which is preliminary data.</text>
</comment>
<keyword evidence="1" id="KW-0812">Transmembrane</keyword>
<organism evidence="2 3">
    <name type="scientific">bacterium (Candidatus Blackallbacteria) CG17_big_fil_post_rev_8_21_14_2_50_48_46</name>
    <dbReference type="NCBI Taxonomy" id="2014261"/>
    <lineage>
        <taxon>Bacteria</taxon>
        <taxon>Candidatus Blackallbacteria</taxon>
    </lineage>
</organism>
<keyword evidence="1" id="KW-1133">Transmembrane helix</keyword>
<keyword evidence="1" id="KW-0472">Membrane</keyword>
<dbReference type="EMBL" id="PFFQ01000028">
    <property type="protein sequence ID" value="PIW17138.1"/>
    <property type="molecule type" value="Genomic_DNA"/>
</dbReference>
<protein>
    <submittedName>
        <fullName evidence="2">Uncharacterized protein</fullName>
    </submittedName>
</protein>
<accession>A0A2M7G5N0</accession>
<evidence type="ECO:0000256" key="1">
    <source>
        <dbReference type="SAM" id="Phobius"/>
    </source>
</evidence>
<feature type="transmembrane region" description="Helical" evidence="1">
    <location>
        <begin position="20"/>
        <end position="40"/>
    </location>
</feature>